<dbReference type="AlphaFoldDB" id="A0AAD5S4D1"/>
<evidence type="ECO:0000313" key="3">
    <source>
        <dbReference type="Proteomes" id="UP001212841"/>
    </source>
</evidence>
<comment type="caution">
    <text evidence="2">The sequence shown here is derived from an EMBL/GenBank/DDBJ whole genome shotgun (WGS) entry which is preliminary data.</text>
</comment>
<proteinExistence type="predicted"/>
<reference evidence="2" key="1">
    <citation type="submission" date="2020-05" db="EMBL/GenBank/DDBJ databases">
        <title>Phylogenomic resolution of chytrid fungi.</title>
        <authorList>
            <person name="Stajich J.E."/>
            <person name="Amses K."/>
            <person name="Simmons R."/>
            <person name="Seto K."/>
            <person name="Myers J."/>
            <person name="Bonds A."/>
            <person name="Quandt C.A."/>
            <person name="Barry K."/>
            <person name="Liu P."/>
            <person name="Grigoriev I."/>
            <person name="Longcore J.E."/>
            <person name="James T.Y."/>
        </authorList>
    </citation>
    <scope>NUCLEOTIDE SEQUENCE</scope>
    <source>
        <strain evidence="2">JEL0318</strain>
    </source>
</reference>
<accession>A0AAD5S4D1</accession>
<feature type="compositionally biased region" description="Basic and acidic residues" evidence="1">
    <location>
        <begin position="292"/>
        <end position="311"/>
    </location>
</feature>
<evidence type="ECO:0000313" key="2">
    <source>
        <dbReference type="EMBL" id="KAJ3044044.1"/>
    </source>
</evidence>
<feature type="region of interest" description="Disordered" evidence="1">
    <location>
        <begin position="289"/>
        <end position="316"/>
    </location>
</feature>
<dbReference type="Proteomes" id="UP001212841">
    <property type="component" value="Unassembled WGS sequence"/>
</dbReference>
<feature type="non-terminal residue" evidence="2">
    <location>
        <position position="348"/>
    </location>
</feature>
<evidence type="ECO:0000256" key="1">
    <source>
        <dbReference type="SAM" id="MobiDB-lite"/>
    </source>
</evidence>
<name>A0AAD5S4D1_9FUNG</name>
<organism evidence="2 3">
    <name type="scientific">Rhizophlyctis rosea</name>
    <dbReference type="NCBI Taxonomy" id="64517"/>
    <lineage>
        <taxon>Eukaryota</taxon>
        <taxon>Fungi</taxon>
        <taxon>Fungi incertae sedis</taxon>
        <taxon>Chytridiomycota</taxon>
        <taxon>Chytridiomycota incertae sedis</taxon>
        <taxon>Chytridiomycetes</taxon>
        <taxon>Rhizophlyctidales</taxon>
        <taxon>Rhizophlyctidaceae</taxon>
        <taxon>Rhizophlyctis</taxon>
    </lineage>
</organism>
<gene>
    <name evidence="2" type="ORF">HK097_001586</name>
</gene>
<protein>
    <submittedName>
        <fullName evidence="2">Uncharacterized protein</fullName>
    </submittedName>
</protein>
<keyword evidence="3" id="KW-1185">Reference proteome</keyword>
<sequence>PVIATKYEYNANFIYPVILVYYQSITPYPAQLAYTWAAGSQRMFINETMSRSDAEYFEITEQKVNCVEVGIDSESARGECLLARLVPTAKLTPKAYSQLTISGFAVASRTIHGVHPDLLSLFHSVRNPNGPDVLPLATMGGNDFDSHLTTEIIQTTLTRMESATSIHKGLTERFYSLYTSSSHLAANISVAPNSPRTWMSIVQGPAFQHVQEEVPTMTVAEVINSIAAPWTVVVAVFGILFGMERIRTTGLVQRYFLHPKVWAHEPPPPPQLPHLPLPRFTSIKSTFGRNKAGQEKHTEIQIEHPEGKNGGDEEAPPLTLEERLARLEEFENLMRGHFVVIDHEKFRN</sequence>
<dbReference type="EMBL" id="JADGJD010001316">
    <property type="protein sequence ID" value="KAJ3044044.1"/>
    <property type="molecule type" value="Genomic_DNA"/>
</dbReference>